<evidence type="ECO:0000256" key="1">
    <source>
        <dbReference type="ARBA" id="ARBA00004141"/>
    </source>
</evidence>
<organism evidence="7 8">
    <name type="scientific">Kipferlia bialata</name>
    <dbReference type="NCBI Taxonomy" id="797122"/>
    <lineage>
        <taxon>Eukaryota</taxon>
        <taxon>Metamonada</taxon>
        <taxon>Carpediemonas-like organisms</taxon>
        <taxon>Kipferlia</taxon>
    </lineage>
</organism>
<keyword evidence="5 6" id="KW-0472">Membrane</keyword>
<evidence type="ECO:0000313" key="7">
    <source>
        <dbReference type="EMBL" id="GIQ80907.1"/>
    </source>
</evidence>
<dbReference type="PANTHER" id="PTHR30178:SF3">
    <property type="entry name" value="SUCCINATE-ACETATE_PROTON SYMPORTER SATP"/>
    <property type="match status" value="1"/>
</dbReference>
<dbReference type="PANTHER" id="PTHR30178">
    <property type="entry name" value="INNER MEMBRANE PROTEIN YAAH"/>
    <property type="match status" value="1"/>
</dbReference>
<protein>
    <submittedName>
        <fullName evidence="7">GPR1/FUN34/yaaH family protein</fullName>
    </submittedName>
</protein>
<proteinExistence type="inferred from homology"/>
<dbReference type="NCBIfam" id="NF038013">
    <property type="entry name" value="AceTr_1"/>
    <property type="match status" value="1"/>
</dbReference>
<gene>
    <name evidence="7" type="ORF">KIPB_001786</name>
</gene>
<feature type="transmembrane region" description="Helical" evidence="6">
    <location>
        <begin position="81"/>
        <end position="101"/>
    </location>
</feature>
<sequence length="232" mass="24871">MNKNYVSLKFHARPSFNNSKMGKSKVNPAPIGLFGFAITTALLNLKNAHFISADDIIFGTGLIVGGMAQMIAGVLEFFAGSQFGCVAFTLYGAFWISLVYVNEFMDGSSDGPFACYLFIWGLFSLFMTMATFAPGMHFVSKTVFISLTTLFFLLSIIHGMLANDADASVHGLETLAGLIGIFCASFAFYDGMAGVLNSPAVYGREFLPLGPRSGAQKVTDAHDDVVTLSEAA</sequence>
<comment type="caution">
    <text evidence="7">The sequence shown here is derived from an EMBL/GenBank/DDBJ whole genome shotgun (WGS) entry which is preliminary data.</text>
</comment>
<evidence type="ECO:0000313" key="8">
    <source>
        <dbReference type="Proteomes" id="UP000265618"/>
    </source>
</evidence>
<feature type="transmembrane region" description="Helical" evidence="6">
    <location>
        <begin position="169"/>
        <end position="189"/>
    </location>
</feature>
<dbReference type="InterPro" id="IPR000791">
    <property type="entry name" value="Gpr1/Fun34/SatP-like"/>
</dbReference>
<keyword evidence="8" id="KW-1185">Reference proteome</keyword>
<feature type="transmembrane region" description="Helical" evidence="6">
    <location>
        <begin position="138"/>
        <end position="157"/>
    </location>
</feature>
<dbReference type="AlphaFoldDB" id="A0A9K3GFI8"/>
<keyword evidence="3 6" id="KW-0812">Transmembrane</keyword>
<evidence type="ECO:0000256" key="5">
    <source>
        <dbReference type="ARBA" id="ARBA00023136"/>
    </source>
</evidence>
<feature type="transmembrane region" description="Helical" evidence="6">
    <location>
        <begin position="113"/>
        <end position="132"/>
    </location>
</feature>
<feature type="transmembrane region" description="Helical" evidence="6">
    <location>
        <begin position="57"/>
        <end position="75"/>
    </location>
</feature>
<dbReference type="GO" id="GO:0015360">
    <property type="term" value="F:acetate:proton symporter activity"/>
    <property type="evidence" value="ECO:0007669"/>
    <property type="project" value="TreeGrafter"/>
</dbReference>
<keyword evidence="4 6" id="KW-1133">Transmembrane helix</keyword>
<evidence type="ECO:0000256" key="2">
    <source>
        <dbReference type="ARBA" id="ARBA00005587"/>
    </source>
</evidence>
<dbReference type="InterPro" id="IPR047623">
    <property type="entry name" value="SatP"/>
</dbReference>
<dbReference type="Pfam" id="PF01184">
    <property type="entry name" value="Gpr1_Fun34_YaaH"/>
    <property type="match status" value="1"/>
</dbReference>
<dbReference type="GO" id="GO:0005886">
    <property type="term" value="C:plasma membrane"/>
    <property type="evidence" value="ECO:0007669"/>
    <property type="project" value="TreeGrafter"/>
</dbReference>
<evidence type="ECO:0000256" key="3">
    <source>
        <dbReference type="ARBA" id="ARBA00022692"/>
    </source>
</evidence>
<dbReference type="Proteomes" id="UP000265618">
    <property type="component" value="Unassembled WGS sequence"/>
</dbReference>
<dbReference type="EMBL" id="BDIP01000266">
    <property type="protein sequence ID" value="GIQ80907.1"/>
    <property type="molecule type" value="Genomic_DNA"/>
</dbReference>
<comment type="subcellular location">
    <subcellularLocation>
        <location evidence="1">Membrane</location>
        <topology evidence="1">Multi-pass membrane protein</topology>
    </subcellularLocation>
</comment>
<comment type="similarity">
    <text evidence="2">Belongs to the acetate uptake transporter (AceTr) (TC 2.A.96) family.</text>
</comment>
<dbReference type="GO" id="GO:0071422">
    <property type="term" value="P:succinate transmembrane transport"/>
    <property type="evidence" value="ECO:0007669"/>
    <property type="project" value="TreeGrafter"/>
</dbReference>
<reference evidence="7 8" key="1">
    <citation type="journal article" date="2018" name="PLoS ONE">
        <title>The draft genome of Kipferlia bialata reveals reductive genome evolution in fornicate parasites.</title>
        <authorList>
            <person name="Tanifuji G."/>
            <person name="Takabayashi S."/>
            <person name="Kume K."/>
            <person name="Takagi M."/>
            <person name="Nakayama T."/>
            <person name="Kamikawa R."/>
            <person name="Inagaki Y."/>
            <person name="Hashimoto T."/>
        </authorList>
    </citation>
    <scope>NUCLEOTIDE SEQUENCE [LARGE SCALE GENOMIC DNA]</scope>
    <source>
        <strain evidence="7">NY0173</strain>
    </source>
</reference>
<dbReference type="OrthoDB" id="3648309at2759"/>
<accession>A0A9K3GFI8</accession>
<name>A0A9K3GFI8_9EUKA</name>
<evidence type="ECO:0000256" key="4">
    <source>
        <dbReference type="ARBA" id="ARBA00022989"/>
    </source>
</evidence>
<feature type="transmembrane region" description="Helical" evidence="6">
    <location>
        <begin position="26"/>
        <end position="45"/>
    </location>
</feature>
<evidence type="ECO:0000256" key="6">
    <source>
        <dbReference type="SAM" id="Phobius"/>
    </source>
</evidence>